<reference evidence="12" key="2">
    <citation type="submission" date="2015-06" db="UniProtKB">
        <authorList>
            <consortium name="EnsemblMetazoa"/>
        </authorList>
    </citation>
    <scope>IDENTIFICATION</scope>
</reference>
<dbReference type="EMBL" id="CAQQ02064354">
    <property type="status" value="NOT_ANNOTATED_CDS"/>
    <property type="molecule type" value="Genomic_DNA"/>
</dbReference>
<dbReference type="GO" id="GO:0016758">
    <property type="term" value="F:hexosyltransferase activity"/>
    <property type="evidence" value="ECO:0007669"/>
    <property type="project" value="InterPro"/>
</dbReference>
<organism evidence="12 13">
    <name type="scientific">Megaselia scalaris</name>
    <name type="common">Humpbacked fly</name>
    <name type="synonym">Phora scalaris</name>
    <dbReference type="NCBI Taxonomy" id="36166"/>
    <lineage>
        <taxon>Eukaryota</taxon>
        <taxon>Metazoa</taxon>
        <taxon>Ecdysozoa</taxon>
        <taxon>Arthropoda</taxon>
        <taxon>Hexapoda</taxon>
        <taxon>Insecta</taxon>
        <taxon>Pterygota</taxon>
        <taxon>Neoptera</taxon>
        <taxon>Endopterygota</taxon>
        <taxon>Diptera</taxon>
        <taxon>Brachycera</taxon>
        <taxon>Muscomorpha</taxon>
        <taxon>Platypezoidea</taxon>
        <taxon>Phoridae</taxon>
        <taxon>Megaseliini</taxon>
        <taxon>Megaselia</taxon>
    </lineage>
</organism>
<dbReference type="STRING" id="36166.T1H463"/>
<dbReference type="FunFam" id="3.90.550.50:FF:000001">
    <property type="entry name" value="Hexosyltransferase"/>
    <property type="match status" value="1"/>
</dbReference>
<dbReference type="AlphaFoldDB" id="T1H463"/>
<dbReference type="OMA" id="IDKPRIC"/>
<accession>T1H463</accession>
<keyword evidence="9" id="KW-0472">Membrane</keyword>
<evidence type="ECO:0000256" key="9">
    <source>
        <dbReference type="ARBA" id="ARBA00023136"/>
    </source>
</evidence>
<dbReference type="Pfam" id="PF01762">
    <property type="entry name" value="Galactosyl_T"/>
    <property type="match status" value="1"/>
</dbReference>
<comment type="similarity">
    <text evidence="2 11">Belongs to the glycosyltransferase 31 family.</text>
</comment>
<dbReference type="HOGENOM" id="CLU_036849_6_0_1"/>
<evidence type="ECO:0000256" key="6">
    <source>
        <dbReference type="ARBA" id="ARBA00022968"/>
    </source>
</evidence>
<keyword evidence="5" id="KW-0812">Transmembrane</keyword>
<dbReference type="EnsemblMetazoa" id="MESCA011064-RA">
    <property type="protein sequence ID" value="MESCA011064-PA"/>
    <property type="gene ID" value="MESCA011064"/>
</dbReference>
<evidence type="ECO:0000256" key="2">
    <source>
        <dbReference type="ARBA" id="ARBA00008661"/>
    </source>
</evidence>
<proteinExistence type="inferred from homology"/>
<evidence type="ECO:0000256" key="4">
    <source>
        <dbReference type="ARBA" id="ARBA00022679"/>
    </source>
</evidence>
<dbReference type="EC" id="2.4.1.-" evidence="11"/>
<reference evidence="13" key="1">
    <citation type="submission" date="2013-02" db="EMBL/GenBank/DDBJ databases">
        <authorList>
            <person name="Hughes D."/>
        </authorList>
    </citation>
    <scope>NUCLEOTIDE SEQUENCE</scope>
    <source>
        <strain>Durham</strain>
        <strain evidence="13">NC isolate 2 -- Noor lab</strain>
    </source>
</reference>
<sequence length="265" mass="30366">LKSTTSTTTTTTSAIKVTPKKVEIIKKTDPLKGIPTKHIYEKGHLAFNQQNLCPLSTFNGLDPVVTPQIKLFIFITSAPSHFDARLAIRQTWGNYANRRDISIAYFLGQSRNQTIEDKLDNENELYGDLIRGNFVDSYNNLTLKTISMLEWLDRNCNSPLPKFILKTDDDMFINIPKLLLFIDKHNAEKRTIYGRLAKKWKPIRNKNSKYYVSPSQFSSTVFPHFTTGPAYLLTSDLVHDLYEQCLEETYLKLEDVFTTGIVSKS</sequence>
<keyword evidence="10" id="KW-0325">Glycoprotein</keyword>
<keyword evidence="3 11" id="KW-0328">Glycosyltransferase</keyword>
<dbReference type="GO" id="GO:0000139">
    <property type="term" value="C:Golgi membrane"/>
    <property type="evidence" value="ECO:0007669"/>
    <property type="project" value="UniProtKB-SubCell"/>
</dbReference>
<keyword evidence="6" id="KW-0735">Signal-anchor</keyword>
<protein>
    <recommendedName>
        <fullName evidence="11">Hexosyltransferase</fullName>
        <ecNumber evidence="11">2.4.1.-</ecNumber>
    </recommendedName>
</protein>
<dbReference type="Proteomes" id="UP000015102">
    <property type="component" value="Unassembled WGS sequence"/>
</dbReference>
<keyword evidence="7" id="KW-1133">Transmembrane helix</keyword>
<evidence type="ECO:0000256" key="11">
    <source>
        <dbReference type="RuleBase" id="RU363063"/>
    </source>
</evidence>
<evidence type="ECO:0000256" key="5">
    <source>
        <dbReference type="ARBA" id="ARBA00022692"/>
    </source>
</evidence>
<keyword evidence="13" id="KW-1185">Reference proteome</keyword>
<comment type="subcellular location">
    <subcellularLocation>
        <location evidence="1 11">Golgi apparatus membrane</location>
        <topology evidence="1 11">Single-pass type II membrane protein</topology>
    </subcellularLocation>
</comment>
<dbReference type="Gene3D" id="3.90.550.50">
    <property type="match status" value="1"/>
</dbReference>
<evidence type="ECO:0000256" key="7">
    <source>
        <dbReference type="ARBA" id="ARBA00022989"/>
    </source>
</evidence>
<evidence type="ECO:0000256" key="3">
    <source>
        <dbReference type="ARBA" id="ARBA00022676"/>
    </source>
</evidence>
<dbReference type="InterPro" id="IPR002659">
    <property type="entry name" value="Glyco_trans_31"/>
</dbReference>
<keyword evidence="8 11" id="KW-0333">Golgi apparatus</keyword>
<evidence type="ECO:0000313" key="13">
    <source>
        <dbReference type="Proteomes" id="UP000015102"/>
    </source>
</evidence>
<evidence type="ECO:0000256" key="8">
    <source>
        <dbReference type="ARBA" id="ARBA00023034"/>
    </source>
</evidence>
<evidence type="ECO:0000313" key="12">
    <source>
        <dbReference type="EnsemblMetazoa" id="MESCA011064-PA"/>
    </source>
</evidence>
<name>T1H463_MEGSC</name>
<evidence type="ECO:0000256" key="10">
    <source>
        <dbReference type="ARBA" id="ARBA00023180"/>
    </source>
</evidence>
<dbReference type="GO" id="GO:0006493">
    <property type="term" value="P:protein O-linked glycosylation"/>
    <property type="evidence" value="ECO:0007669"/>
    <property type="project" value="TreeGrafter"/>
</dbReference>
<evidence type="ECO:0000256" key="1">
    <source>
        <dbReference type="ARBA" id="ARBA00004323"/>
    </source>
</evidence>
<dbReference type="PANTHER" id="PTHR11214">
    <property type="entry name" value="BETA-1,3-N-ACETYLGLUCOSAMINYLTRANSFERASE"/>
    <property type="match status" value="1"/>
</dbReference>
<keyword evidence="4" id="KW-0808">Transferase</keyword>
<dbReference type="PANTHER" id="PTHR11214:SF379">
    <property type="entry name" value="HEXOSYLTRANSFERASE-RELATED"/>
    <property type="match status" value="1"/>
</dbReference>